<feature type="domain" description="Orotidine 5'-phosphate decarboxylase" evidence="8">
    <location>
        <begin position="4"/>
        <end position="220"/>
    </location>
</feature>
<gene>
    <name evidence="10" type="ORF">UFOPK2592_00915</name>
    <name evidence="9" type="ORF">UFOPK4171_00794</name>
</gene>
<dbReference type="GO" id="GO:0006207">
    <property type="term" value="P:'de novo' pyrimidine nucleobase biosynthetic process"/>
    <property type="evidence" value="ECO:0007669"/>
    <property type="project" value="InterPro"/>
</dbReference>
<dbReference type="EC" id="4.1.1.23" evidence="2"/>
<evidence type="ECO:0000256" key="7">
    <source>
        <dbReference type="ARBA" id="ARBA00033428"/>
    </source>
</evidence>
<evidence type="ECO:0000256" key="5">
    <source>
        <dbReference type="ARBA" id="ARBA00022975"/>
    </source>
</evidence>
<dbReference type="Pfam" id="PF00215">
    <property type="entry name" value="OMPdecase"/>
    <property type="match status" value="1"/>
</dbReference>
<evidence type="ECO:0000313" key="9">
    <source>
        <dbReference type="EMBL" id="CAB4341536.1"/>
    </source>
</evidence>
<dbReference type="EMBL" id="CAESAM010000078">
    <property type="protein sequence ID" value="CAB4341536.1"/>
    <property type="molecule type" value="Genomic_DNA"/>
</dbReference>
<sequence length="231" mass="24852">MSSPIILALDTKDVEVAANWIEISRDSINHYKIGLEFFLKHGVSTIKELKKRFDFELFLDLKLYDIPNTVKGAVESIADLAPKFLTVHAAGGAAMIKSACSALPNGSITAVTVLTSFTEDAFANLGYKSSIENTVKMWAKSAIDAGATSIVCSPFEAAMIRQISDSITIITPGVRVEGDDVGDQARVMTPKMAITNGADFVVIGRSITSQWNESATAMQSKISTILESINN</sequence>
<evidence type="ECO:0000313" key="10">
    <source>
        <dbReference type="EMBL" id="CAB4704654.1"/>
    </source>
</evidence>
<dbReference type="InterPro" id="IPR011060">
    <property type="entry name" value="RibuloseP-bd_barrel"/>
</dbReference>
<dbReference type="GO" id="GO:0004590">
    <property type="term" value="F:orotidine-5'-phosphate decarboxylase activity"/>
    <property type="evidence" value="ECO:0007669"/>
    <property type="project" value="UniProtKB-EC"/>
</dbReference>
<organism evidence="9">
    <name type="scientific">freshwater metagenome</name>
    <dbReference type="NCBI Taxonomy" id="449393"/>
    <lineage>
        <taxon>unclassified sequences</taxon>
        <taxon>metagenomes</taxon>
        <taxon>ecological metagenomes</taxon>
    </lineage>
</organism>
<dbReference type="InterPro" id="IPR013785">
    <property type="entry name" value="Aldolase_TIM"/>
</dbReference>
<evidence type="ECO:0000259" key="8">
    <source>
        <dbReference type="SMART" id="SM00934"/>
    </source>
</evidence>
<evidence type="ECO:0000256" key="2">
    <source>
        <dbReference type="ARBA" id="ARBA00012321"/>
    </source>
</evidence>
<dbReference type="InterPro" id="IPR014732">
    <property type="entry name" value="OMPdecase"/>
</dbReference>
<dbReference type="UniPathway" id="UPA00070">
    <property type="reaction ID" value="UER00120"/>
</dbReference>
<dbReference type="PROSITE" id="PS00156">
    <property type="entry name" value="OMPDECASE"/>
    <property type="match status" value="1"/>
</dbReference>
<proteinExistence type="predicted"/>
<evidence type="ECO:0000256" key="4">
    <source>
        <dbReference type="ARBA" id="ARBA00022793"/>
    </source>
</evidence>
<reference evidence="9" key="1">
    <citation type="submission" date="2020-05" db="EMBL/GenBank/DDBJ databases">
        <authorList>
            <person name="Chiriac C."/>
            <person name="Salcher M."/>
            <person name="Ghai R."/>
            <person name="Kavagutti S V."/>
        </authorList>
    </citation>
    <scope>NUCLEOTIDE SEQUENCE</scope>
</reference>
<dbReference type="SUPFAM" id="SSF51366">
    <property type="entry name" value="Ribulose-phoshate binding barrel"/>
    <property type="match status" value="1"/>
</dbReference>
<dbReference type="EMBL" id="CAEZXU010000101">
    <property type="protein sequence ID" value="CAB4704654.1"/>
    <property type="molecule type" value="Genomic_DNA"/>
</dbReference>
<dbReference type="GO" id="GO:0005829">
    <property type="term" value="C:cytosol"/>
    <property type="evidence" value="ECO:0007669"/>
    <property type="project" value="TreeGrafter"/>
</dbReference>
<dbReference type="NCBIfam" id="TIGR01740">
    <property type="entry name" value="pyrF"/>
    <property type="match status" value="1"/>
</dbReference>
<evidence type="ECO:0000256" key="6">
    <source>
        <dbReference type="ARBA" id="ARBA00023239"/>
    </source>
</evidence>
<dbReference type="Gene3D" id="3.20.20.70">
    <property type="entry name" value="Aldolase class I"/>
    <property type="match status" value="1"/>
</dbReference>
<dbReference type="AlphaFoldDB" id="A0A6J5ZJH5"/>
<evidence type="ECO:0000256" key="3">
    <source>
        <dbReference type="ARBA" id="ARBA00021923"/>
    </source>
</evidence>
<dbReference type="CDD" id="cd04725">
    <property type="entry name" value="OMP_decarboxylase_like"/>
    <property type="match status" value="1"/>
</dbReference>
<comment type="pathway">
    <text evidence="1">Pyrimidine metabolism; UMP biosynthesis via de novo pathway; UMP from orotate: step 2/2.</text>
</comment>
<dbReference type="SMART" id="SM00934">
    <property type="entry name" value="OMPdecase"/>
    <property type="match status" value="1"/>
</dbReference>
<dbReference type="NCBIfam" id="NF001273">
    <property type="entry name" value="PRK00230.1"/>
    <property type="match status" value="1"/>
</dbReference>
<dbReference type="PANTHER" id="PTHR32119">
    <property type="entry name" value="OROTIDINE 5'-PHOSPHATE DECARBOXYLASE"/>
    <property type="match status" value="1"/>
</dbReference>
<dbReference type="GO" id="GO:0044205">
    <property type="term" value="P:'de novo' UMP biosynthetic process"/>
    <property type="evidence" value="ECO:0007669"/>
    <property type="project" value="UniProtKB-UniPathway"/>
</dbReference>
<evidence type="ECO:0000256" key="1">
    <source>
        <dbReference type="ARBA" id="ARBA00004861"/>
    </source>
</evidence>
<protein>
    <recommendedName>
        <fullName evidence="3">Orotidine 5'-phosphate decarboxylase</fullName>
        <ecNumber evidence="2">4.1.1.23</ecNumber>
    </recommendedName>
    <alternativeName>
        <fullName evidence="7">OMP decarboxylase</fullName>
    </alternativeName>
</protein>
<accession>A0A6J5ZJH5</accession>
<keyword evidence="4" id="KW-0210">Decarboxylase</keyword>
<keyword evidence="5" id="KW-0665">Pyrimidine biosynthesis</keyword>
<dbReference type="InterPro" id="IPR001754">
    <property type="entry name" value="OMPdeCOase_dom"/>
</dbReference>
<dbReference type="PANTHER" id="PTHR32119:SF2">
    <property type="entry name" value="OROTIDINE 5'-PHOSPHATE DECARBOXYLASE"/>
    <property type="match status" value="1"/>
</dbReference>
<keyword evidence="6" id="KW-0456">Lyase</keyword>
<dbReference type="InterPro" id="IPR018089">
    <property type="entry name" value="OMPdecase_AS"/>
</dbReference>
<name>A0A6J5ZJH5_9ZZZZ</name>